<dbReference type="AlphaFoldDB" id="A0A0A9EKK9"/>
<reference evidence="1" key="1">
    <citation type="submission" date="2014-09" db="EMBL/GenBank/DDBJ databases">
        <authorList>
            <person name="Magalhaes I.L.F."/>
            <person name="Oliveira U."/>
            <person name="Santos F.R."/>
            <person name="Vidigal T.H.D.A."/>
            <person name="Brescovit A.D."/>
            <person name="Santos A.J."/>
        </authorList>
    </citation>
    <scope>NUCLEOTIDE SEQUENCE</scope>
    <source>
        <tissue evidence="1">Shoot tissue taken approximately 20 cm above the soil surface</tissue>
    </source>
</reference>
<accession>A0A0A9EKK9</accession>
<evidence type="ECO:0000313" key="1">
    <source>
        <dbReference type="EMBL" id="JAE01285.1"/>
    </source>
</evidence>
<name>A0A0A9EKK9_ARUDO</name>
<proteinExistence type="predicted"/>
<reference evidence="1" key="2">
    <citation type="journal article" date="2015" name="Data Brief">
        <title>Shoot transcriptome of the giant reed, Arundo donax.</title>
        <authorList>
            <person name="Barrero R.A."/>
            <person name="Guerrero F.D."/>
            <person name="Moolhuijzen P."/>
            <person name="Goolsby J.A."/>
            <person name="Tidwell J."/>
            <person name="Bellgard S.E."/>
            <person name="Bellgard M.I."/>
        </authorList>
    </citation>
    <scope>NUCLEOTIDE SEQUENCE</scope>
    <source>
        <tissue evidence="1">Shoot tissue taken approximately 20 cm above the soil surface</tissue>
    </source>
</reference>
<organism evidence="1">
    <name type="scientific">Arundo donax</name>
    <name type="common">Giant reed</name>
    <name type="synonym">Donax arundinaceus</name>
    <dbReference type="NCBI Taxonomy" id="35708"/>
    <lineage>
        <taxon>Eukaryota</taxon>
        <taxon>Viridiplantae</taxon>
        <taxon>Streptophyta</taxon>
        <taxon>Embryophyta</taxon>
        <taxon>Tracheophyta</taxon>
        <taxon>Spermatophyta</taxon>
        <taxon>Magnoliopsida</taxon>
        <taxon>Liliopsida</taxon>
        <taxon>Poales</taxon>
        <taxon>Poaceae</taxon>
        <taxon>PACMAD clade</taxon>
        <taxon>Arundinoideae</taxon>
        <taxon>Arundineae</taxon>
        <taxon>Arundo</taxon>
    </lineage>
</organism>
<sequence>MGTLHQMSHYHQINCYHPIANDTLKERHVGLKIIYDNNDFFVLKSTDI</sequence>
<dbReference type="EMBL" id="GBRH01196611">
    <property type="protein sequence ID" value="JAE01285.1"/>
    <property type="molecule type" value="Transcribed_RNA"/>
</dbReference>
<protein>
    <submittedName>
        <fullName evidence="1">Uncharacterized protein</fullName>
    </submittedName>
</protein>